<dbReference type="InterPro" id="IPR002524">
    <property type="entry name" value="Cation_efflux"/>
</dbReference>
<evidence type="ECO:0000256" key="1">
    <source>
        <dbReference type="ARBA" id="ARBA00004141"/>
    </source>
</evidence>
<protein>
    <submittedName>
        <fullName evidence="9">Cation diffusion facilitator family transporter</fullName>
    </submittedName>
</protein>
<dbReference type="Pfam" id="PF01545">
    <property type="entry name" value="Cation_efflux"/>
    <property type="match status" value="1"/>
</dbReference>
<dbReference type="Gene3D" id="3.30.70.1350">
    <property type="entry name" value="Cation efflux protein, cytoplasmic domain"/>
    <property type="match status" value="1"/>
</dbReference>
<feature type="domain" description="Cation efflux protein cytoplasmic" evidence="8">
    <location>
        <begin position="234"/>
        <end position="304"/>
    </location>
</feature>
<evidence type="ECO:0000256" key="4">
    <source>
        <dbReference type="ARBA" id="ARBA00022989"/>
    </source>
</evidence>
<dbReference type="GO" id="GO:0016020">
    <property type="term" value="C:membrane"/>
    <property type="evidence" value="ECO:0007669"/>
    <property type="project" value="UniProtKB-SubCell"/>
</dbReference>
<feature type="transmembrane region" description="Helical" evidence="6">
    <location>
        <begin position="117"/>
        <end position="137"/>
    </location>
</feature>
<evidence type="ECO:0000256" key="5">
    <source>
        <dbReference type="ARBA" id="ARBA00023136"/>
    </source>
</evidence>
<keyword evidence="4 6" id="KW-1133">Transmembrane helix</keyword>
<organism evidence="9 10">
    <name type="scientific">Desulfotruncus arcticus DSM 17038</name>
    <dbReference type="NCBI Taxonomy" id="1121424"/>
    <lineage>
        <taxon>Bacteria</taxon>
        <taxon>Bacillati</taxon>
        <taxon>Bacillota</taxon>
        <taxon>Clostridia</taxon>
        <taxon>Eubacteriales</taxon>
        <taxon>Desulfallaceae</taxon>
        <taxon>Desulfotruncus</taxon>
    </lineage>
</organism>
<keyword evidence="2" id="KW-0813">Transport</keyword>
<dbReference type="Pfam" id="PF16916">
    <property type="entry name" value="ZT_dimer"/>
    <property type="match status" value="1"/>
</dbReference>
<dbReference type="STRING" id="341036.SAMN05660649_00581"/>
<dbReference type="SUPFAM" id="SSF161111">
    <property type="entry name" value="Cation efflux protein transmembrane domain-like"/>
    <property type="match status" value="1"/>
</dbReference>
<dbReference type="RefSeq" id="WP_092468552.1">
    <property type="nucleotide sequence ID" value="NZ_FOOX01000002.1"/>
</dbReference>
<dbReference type="EMBL" id="FOOX01000002">
    <property type="protein sequence ID" value="SFG07575.1"/>
    <property type="molecule type" value="Genomic_DNA"/>
</dbReference>
<dbReference type="GO" id="GO:0006829">
    <property type="term" value="P:zinc ion transport"/>
    <property type="evidence" value="ECO:0007669"/>
    <property type="project" value="InterPro"/>
</dbReference>
<dbReference type="InterPro" id="IPR058533">
    <property type="entry name" value="Cation_efflux_TM"/>
</dbReference>
<dbReference type="InterPro" id="IPR040177">
    <property type="entry name" value="SLC30A9"/>
</dbReference>
<dbReference type="OrthoDB" id="9806522at2"/>
<keyword evidence="3 6" id="KW-0812">Transmembrane</keyword>
<proteinExistence type="predicted"/>
<evidence type="ECO:0000313" key="10">
    <source>
        <dbReference type="Proteomes" id="UP000199337"/>
    </source>
</evidence>
<dbReference type="GO" id="GO:0008324">
    <property type="term" value="F:monoatomic cation transmembrane transporter activity"/>
    <property type="evidence" value="ECO:0007669"/>
    <property type="project" value="InterPro"/>
</dbReference>
<dbReference type="SUPFAM" id="SSF160240">
    <property type="entry name" value="Cation efflux protein cytoplasmic domain-like"/>
    <property type="match status" value="1"/>
</dbReference>
<feature type="transmembrane region" description="Helical" evidence="6">
    <location>
        <begin position="77"/>
        <end position="97"/>
    </location>
</feature>
<dbReference type="PANTHER" id="PTHR13414:SF9">
    <property type="entry name" value="PROTON-COUPLED ZINC ANTIPORTER SLC30A9, MITOCHONDRIAL"/>
    <property type="match status" value="1"/>
</dbReference>
<feature type="transmembrane region" description="Helical" evidence="6">
    <location>
        <begin position="168"/>
        <end position="189"/>
    </location>
</feature>
<sequence length="331" mass="36067">MDADPSGSGRFRFSAFSNLGLFVIKGSLALSCGSAALYASTLYSLSNTVNNVMSMLGIKMASRPADLEHPFGYGKELYFWTFIASVFMLGVASMGSISQGIEHIKEQVTATTSVWPMLILLVAFVYECFLFKSALSITRLKKRGESKLVINSQYNILKRSNNPANKMLIWQSGASVAGTGIALGAMLVTHRTDSYLFDGIASIAVGILLGCMALMLADRLKDLIIGRSAGPGTIQLIGDLAMQVPGVTDIREIKTMYVGARSLLVNMEIEIKNCLDVQSAENISDEIERVVKDALNIVTHINIEIIADDMVQDWRRKTVSYADLKSLSEVI</sequence>
<feature type="domain" description="Cation efflux protein transmembrane" evidence="7">
    <location>
        <begin position="14"/>
        <end position="216"/>
    </location>
</feature>
<dbReference type="InterPro" id="IPR027470">
    <property type="entry name" value="Cation_efflux_CTD"/>
</dbReference>
<evidence type="ECO:0000256" key="3">
    <source>
        <dbReference type="ARBA" id="ARBA00022692"/>
    </source>
</evidence>
<reference evidence="10" key="1">
    <citation type="submission" date="2016-10" db="EMBL/GenBank/DDBJ databases">
        <authorList>
            <person name="Varghese N."/>
            <person name="Submissions S."/>
        </authorList>
    </citation>
    <scope>NUCLEOTIDE SEQUENCE [LARGE SCALE GENOMIC DNA]</scope>
    <source>
        <strain evidence="10">DSM 17038</strain>
    </source>
</reference>
<dbReference type="NCBIfam" id="TIGR01297">
    <property type="entry name" value="CDF"/>
    <property type="match status" value="1"/>
</dbReference>
<keyword evidence="10" id="KW-1185">Reference proteome</keyword>
<dbReference type="InterPro" id="IPR036837">
    <property type="entry name" value="Cation_efflux_CTD_sf"/>
</dbReference>
<dbReference type="Gene3D" id="1.20.1510.10">
    <property type="entry name" value="Cation efflux protein transmembrane domain"/>
    <property type="match status" value="1"/>
</dbReference>
<comment type="subcellular location">
    <subcellularLocation>
        <location evidence="1">Membrane</location>
        <topology evidence="1">Multi-pass membrane protein</topology>
    </subcellularLocation>
</comment>
<evidence type="ECO:0000256" key="6">
    <source>
        <dbReference type="SAM" id="Phobius"/>
    </source>
</evidence>
<name>A0A1I2NUC4_9FIRM</name>
<feature type="transmembrane region" description="Helical" evidence="6">
    <location>
        <begin position="195"/>
        <end position="217"/>
    </location>
</feature>
<keyword evidence="5 6" id="KW-0472">Membrane</keyword>
<feature type="transmembrane region" description="Helical" evidence="6">
    <location>
        <begin position="20"/>
        <end position="45"/>
    </location>
</feature>
<accession>A0A1I2NUC4</accession>
<dbReference type="InterPro" id="IPR027469">
    <property type="entry name" value="Cation_efflux_TMD_sf"/>
</dbReference>
<dbReference type="PANTHER" id="PTHR13414">
    <property type="entry name" value="HUEL-CATION TRANSPORTER"/>
    <property type="match status" value="1"/>
</dbReference>
<evidence type="ECO:0000313" key="9">
    <source>
        <dbReference type="EMBL" id="SFG07575.1"/>
    </source>
</evidence>
<gene>
    <name evidence="9" type="ORF">SAMN05660649_00581</name>
</gene>
<evidence type="ECO:0000256" key="2">
    <source>
        <dbReference type="ARBA" id="ARBA00022448"/>
    </source>
</evidence>
<evidence type="ECO:0000259" key="7">
    <source>
        <dbReference type="Pfam" id="PF01545"/>
    </source>
</evidence>
<evidence type="ECO:0000259" key="8">
    <source>
        <dbReference type="Pfam" id="PF16916"/>
    </source>
</evidence>
<dbReference type="AlphaFoldDB" id="A0A1I2NUC4"/>
<dbReference type="Proteomes" id="UP000199337">
    <property type="component" value="Unassembled WGS sequence"/>
</dbReference>